<reference evidence="2 3" key="1">
    <citation type="journal article" date="2019" name="Genome Biol. Evol.">
        <title>Insights into the evolution of the New World diploid cottons (Gossypium, subgenus Houzingenia) based on genome sequencing.</title>
        <authorList>
            <person name="Grover C.E."/>
            <person name="Arick M.A. 2nd"/>
            <person name="Thrash A."/>
            <person name="Conover J.L."/>
            <person name="Sanders W.S."/>
            <person name="Peterson D.G."/>
            <person name="Frelichowski J.E."/>
            <person name="Scheffler J.A."/>
            <person name="Scheffler B.E."/>
            <person name="Wendel J.F."/>
        </authorList>
    </citation>
    <scope>NUCLEOTIDE SEQUENCE [LARGE SCALE GENOMIC DNA]</scope>
    <source>
        <strain evidence="2">27</strain>
        <tissue evidence="2">Leaf</tissue>
    </source>
</reference>
<sequence length="874" mass="95414">MGFGSKSERSANPQQSSKTGKEKVHLPHAGLRLKNNEKLNVKNGITFPYGNLPGEIVKNQIQSTLVETKPFGNCQGQHLKSKPTKEDELVRYMSNLPGYLQRVDSSDNLQEKALNVGVLDWARLEKWKYHRKHIPTITGNDVSSTSTILTSKTDTKSASFSSAVTKVASANKSKQHSSASSSPTSPQKGGIPRGAKPSTPKVRHYQDIDTASKSTLDQQKKTSKRNKSFGKIHSDVILEKGKKKELDKKITPEMGNMSSNMSNHGVSPLPKETASMEESKIDLTHQFSPGERKNVVLLPRSARGSFSEELRDGTLNEAKRNSFSYDLLQKDHFLELCSDVPHSCPLPSGVERNPETRIMAQGLKPSSDASSRSVLNSTGNIRSQGKCSAENKIKSQDAHVETLKILEEEMAELTTKGSRTSSPNRRFSFSLSRLSRSFSFKESSAVPQMNPGYVSVKSGPVRSDSSGFLDDMNREKLNGHTRTRSSPLRRVLDPLLKSKGLNSFRSTDTVQPSKGGLNSSNPGTVNTNESFQAEKLGRSMIKALLEVATKNGLPLFRFVVNDGSNMLATTMRSLASSAKGGSDQIYVFSSVSEIKKSGSWISKGNKDKKCGYIYNIIGQMKISDSHISDLVKESVLFSVEQRQADQASAKFTPSTELAAVVIKIPGESNVQQVEDITNNGSTESLATYGCTCNFIENSSSNITTAILPGGVHSLPNKGIPSPLIDRWRFGGLCDCGGWDVGCKLHILSNQNCSCCKNSRMYQACPDPNHLELYPQGEAQQDMPIFSLVPHKNGIYAIEFSSSITALQAFFISVTIISCRKSSGFPEFGDLPEGKLIKETMLNGSLGMDNKQTVALGTMPARYAPNPPHSPVGRV</sequence>
<feature type="compositionally biased region" description="Low complexity" evidence="1">
    <location>
        <begin position="169"/>
        <end position="188"/>
    </location>
</feature>
<feature type="region of interest" description="Disordered" evidence="1">
    <location>
        <begin position="1"/>
        <end position="35"/>
    </location>
</feature>
<dbReference type="InterPro" id="IPR021916">
    <property type="entry name" value="DUF3527"/>
</dbReference>
<feature type="region of interest" description="Disordered" evidence="1">
    <location>
        <begin position="252"/>
        <end position="271"/>
    </location>
</feature>
<feature type="compositionally biased region" description="Basic residues" evidence="1">
    <location>
        <begin position="221"/>
        <end position="230"/>
    </location>
</feature>
<dbReference type="Pfam" id="PF12043">
    <property type="entry name" value="DUF3527"/>
    <property type="match status" value="2"/>
</dbReference>
<evidence type="ECO:0000313" key="2">
    <source>
        <dbReference type="EMBL" id="MBA0615872.1"/>
    </source>
</evidence>
<dbReference type="AlphaFoldDB" id="A0A7J8RRA6"/>
<feature type="region of interest" description="Disordered" evidence="1">
    <location>
        <begin position="362"/>
        <end position="393"/>
    </location>
</feature>
<dbReference type="PANTHER" id="PTHR31390">
    <property type="entry name" value="EXPRESSED PROTEIN"/>
    <property type="match status" value="1"/>
</dbReference>
<accession>A0A7J8RRA6</accession>
<feature type="compositionally biased region" description="Polar residues" evidence="1">
    <location>
        <begin position="367"/>
        <end position="386"/>
    </location>
</feature>
<evidence type="ECO:0008006" key="4">
    <source>
        <dbReference type="Google" id="ProtNLM"/>
    </source>
</evidence>
<gene>
    <name evidence="2" type="ORF">Godav_015979</name>
</gene>
<feature type="compositionally biased region" description="Polar residues" evidence="1">
    <location>
        <begin position="256"/>
        <end position="265"/>
    </location>
</feature>
<protein>
    <recommendedName>
        <fullName evidence="4">DUF3527 domain-containing protein</fullName>
    </recommendedName>
</protein>
<organism evidence="2 3">
    <name type="scientific">Gossypium davidsonii</name>
    <name type="common">Davidson's cotton</name>
    <name type="synonym">Gossypium klotzschianum subsp. davidsonii</name>
    <dbReference type="NCBI Taxonomy" id="34287"/>
    <lineage>
        <taxon>Eukaryota</taxon>
        <taxon>Viridiplantae</taxon>
        <taxon>Streptophyta</taxon>
        <taxon>Embryophyta</taxon>
        <taxon>Tracheophyta</taxon>
        <taxon>Spermatophyta</taxon>
        <taxon>Magnoliopsida</taxon>
        <taxon>eudicotyledons</taxon>
        <taxon>Gunneridae</taxon>
        <taxon>Pentapetalae</taxon>
        <taxon>rosids</taxon>
        <taxon>malvids</taxon>
        <taxon>Malvales</taxon>
        <taxon>Malvaceae</taxon>
        <taxon>Malvoideae</taxon>
        <taxon>Gossypium</taxon>
    </lineage>
</organism>
<keyword evidence="3" id="KW-1185">Reference proteome</keyword>
<proteinExistence type="predicted"/>
<comment type="caution">
    <text evidence="2">The sequence shown here is derived from an EMBL/GenBank/DDBJ whole genome shotgun (WGS) entry which is preliminary data.</text>
</comment>
<dbReference type="PANTHER" id="PTHR31390:SF12">
    <property type="entry name" value="PUTATIVE (DUF3527)-RELATED"/>
    <property type="match status" value="1"/>
</dbReference>
<feature type="region of interest" description="Disordered" evidence="1">
    <location>
        <begin position="169"/>
        <end position="236"/>
    </location>
</feature>
<evidence type="ECO:0000256" key="1">
    <source>
        <dbReference type="SAM" id="MobiDB-lite"/>
    </source>
</evidence>
<feature type="region of interest" description="Disordered" evidence="1">
    <location>
        <begin position="503"/>
        <end position="526"/>
    </location>
</feature>
<dbReference type="Proteomes" id="UP000593561">
    <property type="component" value="Unassembled WGS sequence"/>
</dbReference>
<dbReference type="EMBL" id="JABFAC010000006">
    <property type="protein sequence ID" value="MBA0615872.1"/>
    <property type="molecule type" value="Genomic_DNA"/>
</dbReference>
<name>A0A7J8RRA6_GOSDV</name>
<evidence type="ECO:0000313" key="3">
    <source>
        <dbReference type="Proteomes" id="UP000593561"/>
    </source>
</evidence>